<gene>
    <name evidence="1" type="ORF">CF15_07860</name>
</gene>
<dbReference type="AlphaFoldDB" id="A0A0V8RRD8"/>
<organism evidence="1 2">
    <name type="scientific">Pyrodictium occultum</name>
    <dbReference type="NCBI Taxonomy" id="2309"/>
    <lineage>
        <taxon>Archaea</taxon>
        <taxon>Thermoproteota</taxon>
        <taxon>Thermoprotei</taxon>
        <taxon>Desulfurococcales</taxon>
        <taxon>Pyrodictiaceae</taxon>
        <taxon>Pyrodictium</taxon>
    </lineage>
</organism>
<dbReference type="OrthoDB" id="15455at2157"/>
<reference evidence="1 2" key="1">
    <citation type="submission" date="2015-11" db="EMBL/GenBank/DDBJ databases">
        <title>Genome sequence of Pyrodictium occultum PL-19, a marine hyperthermophilic archaeon isolated from Volcano, Italy.</title>
        <authorList>
            <person name="Utturkar S."/>
            <person name="Huber H."/>
            <person name="Leptihn S."/>
            <person name="Brown S."/>
            <person name="Stetter K.O."/>
            <person name="Podar M."/>
        </authorList>
    </citation>
    <scope>NUCLEOTIDE SEQUENCE [LARGE SCALE GENOMIC DNA]</scope>
    <source>
        <strain evidence="1 2">PL-19</strain>
    </source>
</reference>
<dbReference type="Proteomes" id="UP000053352">
    <property type="component" value="Unassembled WGS sequence"/>
</dbReference>
<accession>A0A0V8RRD8</accession>
<comment type="caution">
    <text evidence="1">The sequence shown here is derived from an EMBL/GenBank/DDBJ whole genome shotgun (WGS) entry which is preliminary data.</text>
</comment>
<proteinExistence type="predicted"/>
<evidence type="ECO:0000313" key="1">
    <source>
        <dbReference type="EMBL" id="KSW10694.1"/>
    </source>
</evidence>
<dbReference type="STRING" id="2309.CF15_07860"/>
<protein>
    <submittedName>
        <fullName evidence="1">Uncharacterized protein</fullName>
    </submittedName>
</protein>
<name>A0A0V8RRD8_PYROC</name>
<sequence>MICLDRVLVLVGRLARSRGPPVVAASSIGSWYWCSLKAWHATSLFNAGWLSPGDLAEEAWRGLAILWSAELAKDSFAGIIRGRLLHGEDLEEVAREALGGAVLAKRLARGGAGEMQRLHREGSSRSWGS</sequence>
<dbReference type="RefSeq" id="WP_058371459.1">
    <property type="nucleotide sequence ID" value="NZ_LNTB01000002.1"/>
</dbReference>
<evidence type="ECO:0000313" key="2">
    <source>
        <dbReference type="Proteomes" id="UP000053352"/>
    </source>
</evidence>
<dbReference type="EMBL" id="LNTB01000002">
    <property type="protein sequence ID" value="KSW10694.1"/>
    <property type="molecule type" value="Genomic_DNA"/>
</dbReference>
<keyword evidence="2" id="KW-1185">Reference proteome</keyword>